<dbReference type="AlphaFoldDB" id="A0A975RL10"/>
<keyword evidence="2" id="KW-0238">DNA-binding</keyword>
<feature type="domain" description="HTH tetR-type" evidence="4">
    <location>
        <begin position="18"/>
        <end position="58"/>
    </location>
</feature>
<reference evidence="6" key="1">
    <citation type="submission" date="2021-06" db="EMBL/GenBank/DDBJ databases">
        <title>Bradyrhizobium sp. S2-20-1 Genome sequencing.</title>
        <authorList>
            <person name="Jin L."/>
        </authorList>
    </citation>
    <scope>NUCLEOTIDE SEQUENCE</scope>
    <source>
        <strain evidence="6">S2-20-1</strain>
    </source>
</reference>
<protein>
    <submittedName>
        <fullName evidence="6">TetR/AcrR family transcriptional regulator</fullName>
    </submittedName>
</protein>
<evidence type="ECO:0000256" key="1">
    <source>
        <dbReference type="ARBA" id="ARBA00023015"/>
    </source>
</evidence>
<name>A0A975RL10_9BRAD</name>
<dbReference type="PANTHER" id="PTHR47506">
    <property type="entry name" value="TRANSCRIPTIONAL REGULATORY PROTEIN"/>
    <property type="match status" value="1"/>
</dbReference>
<keyword evidence="3" id="KW-0804">Transcription</keyword>
<dbReference type="EMBL" id="CP076134">
    <property type="protein sequence ID" value="QWG10966.1"/>
    <property type="molecule type" value="Genomic_DNA"/>
</dbReference>
<evidence type="ECO:0000259" key="4">
    <source>
        <dbReference type="Pfam" id="PF00440"/>
    </source>
</evidence>
<dbReference type="Proteomes" id="UP000680839">
    <property type="component" value="Chromosome"/>
</dbReference>
<keyword evidence="1" id="KW-0805">Transcription regulation</keyword>
<feature type="domain" description="Transcriptional regulator LmrA/YxaF-like C-terminal" evidence="5">
    <location>
        <begin position="97"/>
        <end position="176"/>
    </location>
</feature>
<organism evidence="6 7">
    <name type="scientific">Bradyrhizobium sediminis</name>
    <dbReference type="NCBI Taxonomy" id="2840469"/>
    <lineage>
        <taxon>Bacteria</taxon>
        <taxon>Pseudomonadati</taxon>
        <taxon>Pseudomonadota</taxon>
        <taxon>Alphaproteobacteria</taxon>
        <taxon>Hyphomicrobiales</taxon>
        <taxon>Nitrobacteraceae</taxon>
        <taxon>Bradyrhizobium</taxon>
    </lineage>
</organism>
<dbReference type="SUPFAM" id="SSF46689">
    <property type="entry name" value="Homeodomain-like"/>
    <property type="match status" value="1"/>
</dbReference>
<dbReference type="GO" id="GO:0003677">
    <property type="term" value="F:DNA binding"/>
    <property type="evidence" value="ECO:0007669"/>
    <property type="project" value="UniProtKB-KW"/>
</dbReference>
<evidence type="ECO:0000256" key="2">
    <source>
        <dbReference type="ARBA" id="ARBA00023125"/>
    </source>
</evidence>
<dbReference type="Pfam" id="PF00440">
    <property type="entry name" value="TetR_N"/>
    <property type="match status" value="1"/>
</dbReference>
<dbReference type="InterPro" id="IPR054156">
    <property type="entry name" value="YxaF_TetR_C"/>
</dbReference>
<evidence type="ECO:0000259" key="5">
    <source>
        <dbReference type="Pfam" id="PF21993"/>
    </source>
</evidence>
<dbReference type="RefSeq" id="WP_215619882.1">
    <property type="nucleotide sequence ID" value="NZ_CP076134.1"/>
</dbReference>
<dbReference type="InterPro" id="IPR001647">
    <property type="entry name" value="HTH_TetR"/>
</dbReference>
<evidence type="ECO:0000256" key="3">
    <source>
        <dbReference type="ARBA" id="ARBA00023163"/>
    </source>
</evidence>
<dbReference type="PANTHER" id="PTHR47506:SF1">
    <property type="entry name" value="HTH-TYPE TRANSCRIPTIONAL REGULATOR YJDC"/>
    <property type="match status" value="1"/>
</dbReference>
<sequence length="189" mass="20628">MGRKVAVEDAELMDRLGRVFRDVGYEGASLTMLAEASGLKKASLYHRFPGGKEQMARQVLETAGAWLDKHILSPLKGGGAPKDRIDDMVRQLDAFYSGGKQACLLNMLSSARIHDGPFTDLIRQTFDAWIEALTAVLTDAGVNRTIARKRAERGVMMLQGSLVFSRGVGTTRPFRSFLKSLPGDLLGTA</sequence>
<dbReference type="SUPFAM" id="SSF48498">
    <property type="entry name" value="Tetracyclin repressor-like, C-terminal domain"/>
    <property type="match status" value="1"/>
</dbReference>
<dbReference type="InterPro" id="IPR009057">
    <property type="entry name" value="Homeodomain-like_sf"/>
</dbReference>
<dbReference type="Gene3D" id="1.10.357.10">
    <property type="entry name" value="Tetracycline Repressor, domain 2"/>
    <property type="match status" value="1"/>
</dbReference>
<evidence type="ECO:0000313" key="6">
    <source>
        <dbReference type="EMBL" id="QWG10966.1"/>
    </source>
</evidence>
<gene>
    <name evidence="6" type="ORF">KMZ29_14360</name>
</gene>
<dbReference type="InterPro" id="IPR036271">
    <property type="entry name" value="Tet_transcr_reg_TetR-rel_C_sf"/>
</dbReference>
<proteinExistence type="predicted"/>
<dbReference type="Pfam" id="PF21993">
    <property type="entry name" value="TetR_C_13_2"/>
    <property type="match status" value="1"/>
</dbReference>
<accession>A0A975RL10</accession>
<evidence type="ECO:0000313" key="7">
    <source>
        <dbReference type="Proteomes" id="UP000680839"/>
    </source>
</evidence>